<evidence type="ECO:0008006" key="4">
    <source>
        <dbReference type="Google" id="ProtNLM"/>
    </source>
</evidence>
<accession>A0A2N7AUB7</accession>
<dbReference type="Proteomes" id="UP000235649">
    <property type="component" value="Unassembled WGS sequence"/>
</dbReference>
<keyword evidence="1" id="KW-0472">Membrane</keyword>
<dbReference type="AlphaFoldDB" id="A0A2N7AUB7"/>
<evidence type="ECO:0000313" key="3">
    <source>
        <dbReference type="Proteomes" id="UP000235649"/>
    </source>
</evidence>
<dbReference type="RefSeq" id="WP_102196125.1">
    <property type="nucleotide sequence ID" value="NZ_NIPR01000020.1"/>
</dbReference>
<keyword evidence="1" id="KW-0812">Transmembrane</keyword>
<dbReference type="PANTHER" id="PTHR37810:SF5">
    <property type="entry name" value="IMMUNITY PROTEIN SDPI"/>
    <property type="match status" value="1"/>
</dbReference>
<evidence type="ECO:0000256" key="1">
    <source>
        <dbReference type="SAM" id="Phobius"/>
    </source>
</evidence>
<dbReference type="PANTHER" id="PTHR37810">
    <property type="entry name" value="IMMUNITY PROTEIN SDPI"/>
    <property type="match status" value="1"/>
</dbReference>
<keyword evidence="3" id="KW-1185">Reference proteome</keyword>
<keyword evidence="1" id="KW-1133">Transmembrane helix</keyword>
<gene>
    <name evidence="2" type="ORF">CBP76_06490</name>
</gene>
<feature type="transmembrane region" description="Helical" evidence="1">
    <location>
        <begin position="28"/>
        <end position="47"/>
    </location>
</feature>
<dbReference type="GO" id="GO:0009636">
    <property type="term" value="P:response to toxic substance"/>
    <property type="evidence" value="ECO:0007669"/>
    <property type="project" value="TreeGrafter"/>
</dbReference>
<organism evidence="2 3">
    <name type="scientific">Companilactobacillus nuruki</name>
    <dbReference type="NCBI Taxonomy" id="1993540"/>
    <lineage>
        <taxon>Bacteria</taxon>
        <taxon>Bacillati</taxon>
        <taxon>Bacillota</taxon>
        <taxon>Bacilli</taxon>
        <taxon>Lactobacillales</taxon>
        <taxon>Lactobacillaceae</taxon>
        <taxon>Companilactobacillus</taxon>
    </lineage>
</organism>
<reference evidence="2 3" key="1">
    <citation type="submission" date="2017-05" db="EMBL/GenBank/DDBJ databases">
        <title>Lactobacillus nurukis nov., sp. nov., isolated from nuruk.</title>
        <authorList>
            <person name="Kim S.-J."/>
        </authorList>
    </citation>
    <scope>NUCLEOTIDE SEQUENCE [LARGE SCALE GENOMIC DNA]</scope>
    <source>
        <strain evidence="2 3">SYF10-1a</strain>
    </source>
</reference>
<feature type="transmembrane region" description="Helical" evidence="1">
    <location>
        <begin position="77"/>
        <end position="94"/>
    </location>
</feature>
<dbReference type="InterPro" id="IPR025962">
    <property type="entry name" value="SdpI/YhfL"/>
</dbReference>
<name>A0A2N7AUB7_9LACO</name>
<dbReference type="EMBL" id="NIPR01000020">
    <property type="protein sequence ID" value="PMD70696.1"/>
    <property type="molecule type" value="Genomic_DNA"/>
</dbReference>
<proteinExistence type="predicted"/>
<dbReference type="OrthoDB" id="9808690at2"/>
<protein>
    <recommendedName>
        <fullName evidence="4">SdpI family protein</fullName>
    </recommendedName>
</protein>
<feature type="transmembrane region" description="Helical" evidence="1">
    <location>
        <begin position="100"/>
        <end position="116"/>
    </location>
</feature>
<comment type="caution">
    <text evidence="2">The sequence shown here is derived from an EMBL/GenBank/DDBJ whole genome shotgun (WGS) entry which is preliminary data.</text>
</comment>
<dbReference type="Pfam" id="PF13630">
    <property type="entry name" value="SdpI"/>
    <property type="match status" value="1"/>
</dbReference>
<sequence>MPILSIIILPVIILKALNFFPTLLENSYFDLLFGFLFIILGLVLGKVRPNYTVGIRLPWTLHSEQNWKMTHKFGEKIYIVGGIIMIVSSFVPMISLFTPILIIVALIPCIYSYLLYKKGI</sequence>
<evidence type="ECO:0000313" key="2">
    <source>
        <dbReference type="EMBL" id="PMD70696.1"/>
    </source>
</evidence>